<evidence type="ECO:0000256" key="10">
    <source>
        <dbReference type="HAMAP-Rule" id="MF_03179"/>
    </source>
</evidence>
<dbReference type="InterPro" id="IPR022450">
    <property type="entry name" value="TsaD"/>
</dbReference>
<comment type="subunit">
    <text evidence="10">Homodimer.</text>
</comment>
<evidence type="ECO:0000256" key="6">
    <source>
        <dbReference type="ARBA" id="ARBA00022946"/>
    </source>
</evidence>
<evidence type="ECO:0000256" key="9">
    <source>
        <dbReference type="ARBA" id="ARBA00048117"/>
    </source>
</evidence>
<keyword evidence="6" id="KW-0809">Transit peptide</keyword>
<dbReference type="Pfam" id="PF00814">
    <property type="entry name" value="TsaD"/>
    <property type="match status" value="1"/>
</dbReference>
<keyword evidence="8 10" id="KW-0012">Acyltransferase</keyword>
<comment type="similarity">
    <text evidence="10">Belongs to the KAE1 / TsaD family.</text>
</comment>
<comment type="subcellular location">
    <subcellularLocation>
        <location evidence="1 10">Mitochondrion</location>
    </subcellularLocation>
</comment>
<comment type="function">
    <text evidence="10">Required for the formation of a threonylcarbamoyl group on adenosine at position 37 (t(6)A37) in mitochondrial tRNAs that read codons beginning with adenine. Probably involved in the transfer of the threonylcarbamoyl moiety of threonylcarbamoyl-AMP (TC-AMP) to the N6 group of A37. Involved in mitochondrial genome maintenance.</text>
</comment>
<proteinExistence type="inferred from homology"/>
<dbReference type="EC" id="2.3.1.234" evidence="2"/>
<comment type="cofactor">
    <cofactor evidence="10">
        <name>a divalent metal cation</name>
        <dbReference type="ChEBI" id="CHEBI:60240"/>
    </cofactor>
    <text evidence="10">Binds 1 divalent metal cation per subunit.</text>
</comment>
<evidence type="ECO:0000256" key="3">
    <source>
        <dbReference type="ARBA" id="ARBA00022679"/>
    </source>
</evidence>
<accession>A0AAN9YXP3</accession>
<dbReference type="AlphaFoldDB" id="A0AAN9YXP3"/>
<dbReference type="InterPro" id="IPR017861">
    <property type="entry name" value="KAE1/TsaD"/>
</dbReference>
<name>A0AAN9YXP3_9ORTH</name>
<dbReference type="InterPro" id="IPR000905">
    <property type="entry name" value="Gcp-like_dom"/>
</dbReference>
<keyword evidence="7 10" id="KW-0496">Mitochondrion</keyword>
<keyword evidence="3 10" id="KW-0808">Transferase</keyword>
<evidence type="ECO:0000256" key="2">
    <source>
        <dbReference type="ARBA" id="ARBA00012156"/>
    </source>
</evidence>
<evidence type="ECO:0000256" key="1">
    <source>
        <dbReference type="ARBA" id="ARBA00004173"/>
    </source>
</evidence>
<comment type="caution">
    <text evidence="12">The sequence shown here is derived from an EMBL/GenBank/DDBJ whole genome shotgun (WGS) entry which is preliminary data.</text>
</comment>
<dbReference type="EMBL" id="JAZDUA010000383">
    <property type="protein sequence ID" value="KAK7793402.1"/>
    <property type="molecule type" value="Genomic_DNA"/>
</dbReference>
<dbReference type="InterPro" id="IPR043129">
    <property type="entry name" value="ATPase_NBD"/>
</dbReference>
<dbReference type="CDD" id="cd24134">
    <property type="entry name" value="ASKHA_NBD_OSGEPL1_QRI7_euk"/>
    <property type="match status" value="1"/>
</dbReference>
<keyword evidence="13" id="KW-1185">Reference proteome</keyword>
<dbReference type="Proteomes" id="UP001378592">
    <property type="component" value="Unassembled WGS sequence"/>
</dbReference>
<protein>
    <recommendedName>
        <fullName evidence="2">N(6)-L-threonylcarbamoyladenine synthase</fullName>
        <ecNumber evidence="2">2.3.1.234</ecNumber>
    </recommendedName>
</protein>
<evidence type="ECO:0000256" key="4">
    <source>
        <dbReference type="ARBA" id="ARBA00022694"/>
    </source>
</evidence>
<dbReference type="GO" id="GO:0061711">
    <property type="term" value="F:tRNA N(6)-L-threonylcarbamoyladenine synthase activity"/>
    <property type="evidence" value="ECO:0007669"/>
    <property type="project" value="UniProtKB-EC"/>
</dbReference>
<dbReference type="PANTHER" id="PTHR11735:SF6">
    <property type="entry name" value="TRNA N6-ADENOSINE THREONYLCARBAMOYLTRANSFERASE, MITOCHONDRIAL"/>
    <property type="match status" value="1"/>
</dbReference>
<keyword evidence="4 10" id="KW-0819">tRNA processing</keyword>
<evidence type="ECO:0000256" key="8">
    <source>
        <dbReference type="ARBA" id="ARBA00023315"/>
    </source>
</evidence>
<dbReference type="GO" id="GO:0046872">
    <property type="term" value="F:metal ion binding"/>
    <property type="evidence" value="ECO:0007669"/>
    <property type="project" value="UniProtKB-KW"/>
</dbReference>
<evidence type="ECO:0000256" key="7">
    <source>
        <dbReference type="ARBA" id="ARBA00023128"/>
    </source>
</evidence>
<gene>
    <name evidence="12" type="ORF">R5R35_014308</name>
</gene>
<evidence type="ECO:0000256" key="5">
    <source>
        <dbReference type="ARBA" id="ARBA00022723"/>
    </source>
</evidence>
<dbReference type="FunFam" id="3.30.420.40:FF:000083">
    <property type="entry name" value="Probable tRNA N6-adenosine threonylcarbamoyltransferase, mitochondrial"/>
    <property type="match status" value="1"/>
</dbReference>
<comment type="catalytic activity">
    <reaction evidence="9 10">
        <text>L-threonylcarbamoyladenylate + adenosine(37) in tRNA = N(6)-L-threonylcarbamoyladenosine(37) in tRNA + AMP + H(+)</text>
        <dbReference type="Rhea" id="RHEA:37059"/>
        <dbReference type="Rhea" id="RHEA-COMP:10162"/>
        <dbReference type="Rhea" id="RHEA-COMP:10163"/>
        <dbReference type="ChEBI" id="CHEBI:15378"/>
        <dbReference type="ChEBI" id="CHEBI:73682"/>
        <dbReference type="ChEBI" id="CHEBI:74411"/>
        <dbReference type="ChEBI" id="CHEBI:74418"/>
        <dbReference type="ChEBI" id="CHEBI:456215"/>
        <dbReference type="EC" id="2.3.1.234"/>
    </reaction>
</comment>
<dbReference type="NCBIfam" id="TIGR03723">
    <property type="entry name" value="T6A_TsaD_YgjD"/>
    <property type="match status" value="1"/>
</dbReference>
<dbReference type="NCBIfam" id="TIGR00329">
    <property type="entry name" value="gcp_kae1"/>
    <property type="match status" value="1"/>
</dbReference>
<keyword evidence="5 10" id="KW-0479">Metal-binding</keyword>
<dbReference type="Gene3D" id="3.30.420.40">
    <property type="match status" value="2"/>
</dbReference>
<feature type="domain" description="Gcp-like" evidence="11">
    <location>
        <begin position="58"/>
        <end position="364"/>
    </location>
</feature>
<reference evidence="12 13" key="1">
    <citation type="submission" date="2024-03" db="EMBL/GenBank/DDBJ databases">
        <title>The genome assembly and annotation of the cricket Gryllus longicercus Weissman &amp; Gray.</title>
        <authorList>
            <person name="Szrajer S."/>
            <person name="Gray D."/>
            <person name="Ylla G."/>
        </authorList>
    </citation>
    <scope>NUCLEOTIDE SEQUENCE [LARGE SCALE GENOMIC DNA]</scope>
    <source>
        <strain evidence="12">DAG 2021-001</strain>
        <tissue evidence="12">Whole body minus gut</tissue>
    </source>
</reference>
<dbReference type="GO" id="GO:0002949">
    <property type="term" value="P:tRNA threonylcarbamoyladenosine modification"/>
    <property type="evidence" value="ECO:0007669"/>
    <property type="project" value="UniProtKB-UniRule"/>
</dbReference>
<dbReference type="SUPFAM" id="SSF53067">
    <property type="entry name" value="Actin-like ATPase domain"/>
    <property type="match status" value="1"/>
</dbReference>
<dbReference type="HAMAP" id="MF_01445">
    <property type="entry name" value="TsaD"/>
    <property type="match status" value="1"/>
</dbReference>
<evidence type="ECO:0000313" key="13">
    <source>
        <dbReference type="Proteomes" id="UP001378592"/>
    </source>
</evidence>
<sequence length="417" mass="45736">MLTFLRSVRKCASVCESARKKIGVKHRTAHSRTNQCKILGIETSCDDTGCAIVDDSGNILGEALNSQQEIHLNHGGIVPPVARDLHLKNIEHVVQSALKNANMKLEDVDAIATTVKPGLSLSLLVGMKYGKKLALESQKPFIPIHHMEAHALTIRMVQKVEFPFLVLLISGGHCLLAVARNVDDFLLLGKSRDDAPGEAFDKVARRLKLRNRPNFCNMSGGAAIELAAQQGDPLSLPFPAVMSHHRDCDFSFAGLKNKARRHIIDQEENFGVGEDGIIPGVHDVCASFLLAVAKHLCRRVERAMEYIELKCLLPPSNRVLVVSGGVASNKYIARMLGVVCREMKYKLAIPPPKLCTDNGVMIAWNGVEKWRAGIGIAQNIDEVDIEAKCILGKDISLDVAKEDLKCDWIKEKILLAG</sequence>
<organism evidence="12 13">
    <name type="scientific">Gryllus longicercus</name>
    <dbReference type="NCBI Taxonomy" id="2509291"/>
    <lineage>
        <taxon>Eukaryota</taxon>
        <taxon>Metazoa</taxon>
        <taxon>Ecdysozoa</taxon>
        <taxon>Arthropoda</taxon>
        <taxon>Hexapoda</taxon>
        <taxon>Insecta</taxon>
        <taxon>Pterygota</taxon>
        <taxon>Neoptera</taxon>
        <taxon>Polyneoptera</taxon>
        <taxon>Orthoptera</taxon>
        <taxon>Ensifera</taxon>
        <taxon>Gryllidea</taxon>
        <taxon>Grylloidea</taxon>
        <taxon>Gryllidae</taxon>
        <taxon>Gryllinae</taxon>
        <taxon>Gryllus</taxon>
    </lineage>
</organism>
<dbReference type="PRINTS" id="PR00789">
    <property type="entry name" value="OSIALOPTASE"/>
</dbReference>
<evidence type="ECO:0000259" key="11">
    <source>
        <dbReference type="Pfam" id="PF00814"/>
    </source>
</evidence>
<dbReference type="GO" id="GO:0005739">
    <property type="term" value="C:mitochondrion"/>
    <property type="evidence" value="ECO:0007669"/>
    <property type="project" value="UniProtKB-SubCell"/>
</dbReference>
<dbReference type="PANTHER" id="PTHR11735">
    <property type="entry name" value="TRNA N6-ADENOSINE THREONYLCARBAMOYLTRANSFERASE"/>
    <property type="match status" value="1"/>
</dbReference>
<evidence type="ECO:0000313" key="12">
    <source>
        <dbReference type="EMBL" id="KAK7793402.1"/>
    </source>
</evidence>